<dbReference type="EMBL" id="BONC01000043">
    <property type="protein sequence ID" value="GIF59180.1"/>
    <property type="molecule type" value="Genomic_DNA"/>
</dbReference>
<proteinExistence type="inferred from homology"/>
<evidence type="ECO:0000256" key="1">
    <source>
        <dbReference type="ARBA" id="ARBA00006484"/>
    </source>
</evidence>
<organism evidence="3 4">
    <name type="scientific">Asanoa iriomotensis</name>
    <dbReference type="NCBI Taxonomy" id="234613"/>
    <lineage>
        <taxon>Bacteria</taxon>
        <taxon>Bacillati</taxon>
        <taxon>Actinomycetota</taxon>
        <taxon>Actinomycetes</taxon>
        <taxon>Micromonosporales</taxon>
        <taxon>Micromonosporaceae</taxon>
        <taxon>Asanoa</taxon>
    </lineage>
</organism>
<dbReference type="InterPro" id="IPR002347">
    <property type="entry name" value="SDR_fam"/>
</dbReference>
<accession>A0ABQ4C8S6</accession>
<dbReference type="PANTHER" id="PTHR24321:SF8">
    <property type="entry name" value="ESTRADIOL 17-BETA-DEHYDROGENASE 8-RELATED"/>
    <property type="match status" value="1"/>
</dbReference>
<evidence type="ECO:0000313" key="4">
    <source>
        <dbReference type="Proteomes" id="UP000624325"/>
    </source>
</evidence>
<keyword evidence="4" id="KW-1185">Reference proteome</keyword>
<evidence type="ECO:0000313" key="3">
    <source>
        <dbReference type="EMBL" id="GIF59180.1"/>
    </source>
</evidence>
<evidence type="ECO:0008006" key="5">
    <source>
        <dbReference type="Google" id="ProtNLM"/>
    </source>
</evidence>
<dbReference type="InterPro" id="IPR036291">
    <property type="entry name" value="NAD(P)-bd_dom_sf"/>
</dbReference>
<dbReference type="SUPFAM" id="SSF51735">
    <property type="entry name" value="NAD(P)-binding Rossmann-fold domains"/>
    <property type="match status" value="1"/>
</dbReference>
<dbReference type="PANTHER" id="PTHR24321">
    <property type="entry name" value="DEHYDROGENASES, SHORT CHAIN"/>
    <property type="match status" value="1"/>
</dbReference>
<dbReference type="Pfam" id="PF13561">
    <property type="entry name" value="adh_short_C2"/>
    <property type="match status" value="1"/>
</dbReference>
<gene>
    <name evidence="3" type="ORF">Air01nite_52750</name>
</gene>
<keyword evidence="2" id="KW-0560">Oxidoreductase</keyword>
<reference evidence="3 4" key="1">
    <citation type="submission" date="2021-01" db="EMBL/GenBank/DDBJ databases">
        <title>Whole genome shotgun sequence of Asanoa iriomotensis NBRC 100142.</title>
        <authorList>
            <person name="Komaki H."/>
            <person name="Tamura T."/>
        </authorList>
    </citation>
    <scope>NUCLEOTIDE SEQUENCE [LARGE SCALE GENOMIC DNA]</scope>
    <source>
        <strain evidence="3 4">NBRC 100142</strain>
    </source>
</reference>
<name>A0ABQ4C8S6_9ACTN</name>
<comment type="caution">
    <text evidence="3">The sequence shown here is derived from an EMBL/GenBank/DDBJ whole genome shotgun (WGS) entry which is preliminary data.</text>
</comment>
<dbReference type="Gene3D" id="3.40.50.720">
    <property type="entry name" value="NAD(P)-binding Rossmann-like Domain"/>
    <property type="match status" value="1"/>
</dbReference>
<dbReference type="PRINTS" id="PR00081">
    <property type="entry name" value="GDHRDH"/>
</dbReference>
<evidence type="ECO:0000256" key="2">
    <source>
        <dbReference type="ARBA" id="ARBA00023002"/>
    </source>
</evidence>
<protein>
    <recommendedName>
        <fullName evidence="5">Enoyl-ACP reductase-like protein</fullName>
    </recommendedName>
</protein>
<dbReference type="Proteomes" id="UP000624325">
    <property type="component" value="Unassembled WGS sequence"/>
</dbReference>
<sequence length="118" mass="12179">MSQQGVAAYAVSKAGINALVRSMALDHAGENIRVNAVCPGSVDTPMLRGAADLHKGDSTVEETVATWGRTHPLGRVARAAEVAEVVAFLASDRASFVTGAEYRVDGGLLAVNPAALPH</sequence>
<comment type="similarity">
    <text evidence="1">Belongs to the short-chain dehydrogenases/reductases (SDR) family.</text>
</comment>